<feature type="region of interest" description="Disordered" evidence="1">
    <location>
        <begin position="65"/>
        <end position="88"/>
    </location>
</feature>
<organism evidence="2 3">
    <name type="scientific">Sorghum bicolor</name>
    <name type="common">Sorghum</name>
    <name type="synonym">Sorghum vulgare</name>
    <dbReference type="NCBI Taxonomy" id="4558"/>
    <lineage>
        <taxon>Eukaryota</taxon>
        <taxon>Viridiplantae</taxon>
        <taxon>Streptophyta</taxon>
        <taxon>Embryophyta</taxon>
        <taxon>Tracheophyta</taxon>
        <taxon>Spermatophyta</taxon>
        <taxon>Magnoliopsida</taxon>
        <taxon>Liliopsida</taxon>
        <taxon>Poales</taxon>
        <taxon>Poaceae</taxon>
        <taxon>PACMAD clade</taxon>
        <taxon>Panicoideae</taxon>
        <taxon>Andropogonodae</taxon>
        <taxon>Andropogoneae</taxon>
        <taxon>Sorghinae</taxon>
        <taxon>Sorghum</taxon>
    </lineage>
</organism>
<protein>
    <submittedName>
        <fullName evidence="2">Uncharacterized protein</fullName>
    </submittedName>
</protein>
<dbReference type="AlphaFoldDB" id="A0A921UKQ0"/>
<name>A0A921UKQ0_SORBI</name>
<evidence type="ECO:0000313" key="2">
    <source>
        <dbReference type="EMBL" id="KAG0534670.1"/>
    </source>
</evidence>
<gene>
    <name evidence="2" type="ORF">BDA96_04G299200</name>
</gene>
<accession>A0A921UKQ0</accession>
<evidence type="ECO:0000256" key="1">
    <source>
        <dbReference type="SAM" id="MobiDB-lite"/>
    </source>
</evidence>
<reference evidence="2" key="1">
    <citation type="journal article" date="2019" name="BMC Genomics">
        <title>A new reference genome for Sorghum bicolor reveals high levels of sequence similarity between sweet and grain genotypes: implications for the genetics of sugar metabolism.</title>
        <authorList>
            <person name="Cooper E.A."/>
            <person name="Brenton Z.W."/>
            <person name="Flinn B.S."/>
            <person name="Jenkins J."/>
            <person name="Shu S."/>
            <person name="Flowers D."/>
            <person name="Luo F."/>
            <person name="Wang Y."/>
            <person name="Xia P."/>
            <person name="Barry K."/>
            <person name="Daum C."/>
            <person name="Lipzen A."/>
            <person name="Yoshinaga Y."/>
            <person name="Schmutz J."/>
            <person name="Saski C."/>
            <person name="Vermerris W."/>
            <person name="Kresovich S."/>
        </authorList>
    </citation>
    <scope>NUCLEOTIDE SEQUENCE</scope>
</reference>
<proteinExistence type="predicted"/>
<reference evidence="2" key="2">
    <citation type="submission" date="2020-10" db="EMBL/GenBank/DDBJ databases">
        <authorList>
            <person name="Cooper E.A."/>
            <person name="Brenton Z.W."/>
            <person name="Flinn B.S."/>
            <person name="Jenkins J."/>
            <person name="Shu S."/>
            <person name="Flowers D."/>
            <person name="Luo F."/>
            <person name="Wang Y."/>
            <person name="Xia P."/>
            <person name="Barry K."/>
            <person name="Daum C."/>
            <person name="Lipzen A."/>
            <person name="Yoshinaga Y."/>
            <person name="Schmutz J."/>
            <person name="Saski C."/>
            <person name="Vermerris W."/>
            <person name="Kresovich S."/>
        </authorList>
    </citation>
    <scope>NUCLEOTIDE SEQUENCE</scope>
</reference>
<sequence length="150" mass="16871">MIDRPNERSRESCCLTRKQGVGDLFFVDRYNFRGTKTKQRAPRAERRGYGGQVRASSEAARWLYRGTEGGSSGRRREQPGRTGRRRAAARGVRSACETVVVFTWYSWWQWDGAIRPVRKVRAPAVPAACACTRGWNGPARTAACALWCGT</sequence>
<dbReference type="Proteomes" id="UP000807115">
    <property type="component" value="Chromosome 4"/>
</dbReference>
<evidence type="ECO:0000313" key="3">
    <source>
        <dbReference type="Proteomes" id="UP000807115"/>
    </source>
</evidence>
<dbReference type="EMBL" id="CM027683">
    <property type="protein sequence ID" value="KAG0534670.1"/>
    <property type="molecule type" value="Genomic_DNA"/>
</dbReference>
<comment type="caution">
    <text evidence="2">The sequence shown here is derived from an EMBL/GenBank/DDBJ whole genome shotgun (WGS) entry which is preliminary data.</text>
</comment>